<accession>A0A3D9L417</accession>
<evidence type="ECO:0000256" key="3">
    <source>
        <dbReference type="ARBA" id="ARBA00022679"/>
    </source>
</evidence>
<evidence type="ECO:0000313" key="5">
    <source>
        <dbReference type="EMBL" id="RED98014.1"/>
    </source>
</evidence>
<dbReference type="GO" id="GO:0032259">
    <property type="term" value="P:methylation"/>
    <property type="evidence" value="ECO:0007669"/>
    <property type="project" value="UniProtKB-KW"/>
</dbReference>
<dbReference type="PANTHER" id="PTHR32183">
    <property type="match status" value="1"/>
</dbReference>
<evidence type="ECO:0000256" key="2">
    <source>
        <dbReference type="ARBA" id="ARBA00022603"/>
    </source>
</evidence>
<dbReference type="Gene3D" id="3.40.50.150">
    <property type="entry name" value="Vaccinia Virus protein VP39"/>
    <property type="match status" value="1"/>
</dbReference>
<evidence type="ECO:0000313" key="6">
    <source>
        <dbReference type="Proteomes" id="UP000256779"/>
    </source>
</evidence>
<keyword evidence="2 5" id="KW-0489">Methyltransferase</keyword>
<dbReference type="AlphaFoldDB" id="A0A3D9L417"/>
<dbReference type="InterPro" id="IPR008854">
    <property type="entry name" value="TPMT"/>
</dbReference>
<dbReference type="PANTHER" id="PTHR32183:SF6">
    <property type="entry name" value="CYSTEINE SULFINATE DESULFINASE_CYSTEINE DESULFURASE AND RELATED ENZYMES"/>
    <property type="match status" value="1"/>
</dbReference>
<dbReference type="PROSITE" id="PS51585">
    <property type="entry name" value="SAM_MT_TPMT"/>
    <property type="match status" value="1"/>
</dbReference>
<comment type="caution">
    <text evidence="5">The sequence shown here is derived from an EMBL/GenBank/DDBJ whole genome shotgun (WGS) entry which is preliminary data.</text>
</comment>
<dbReference type="Proteomes" id="UP000256779">
    <property type="component" value="Unassembled WGS sequence"/>
</dbReference>
<keyword evidence="3 5" id="KW-0808">Transferase</keyword>
<dbReference type="GO" id="GO:0008757">
    <property type="term" value="F:S-adenosylmethionine-dependent methyltransferase activity"/>
    <property type="evidence" value="ECO:0007669"/>
    <property type="project" value="InterPro"/>
</dbReference>
<keyword evidence="1" id="KW-0597">Phosphoprotein</keyword>
<gene>
    <name evidence="5" type="ORF">C7460_111156</name>
</gene>
<protein>
    <submittedName>
        <fullName evidence="5">Thiopurine S-methyltransferase</fullName>
    </submittedName>
</protein>
<dbReference type="EMBL" id="QREG01000011">
    <property type="protein sequence ID" value="RED98014.1"/>
    <property type="molecule type" value="Genomic_DNA"/>
</dbReference>
<reference evidence="5 6" key="1">
    <citation type="submission" date="2018-07" db="EMBL/GenBank/DDBJ databases">
        <title>Genomic Encyclopedia of Type Strains, Phase IV (KMG-IV): sequencing the most valuable type-strain genomes for metagenomic binning, comparative biology and taxonomic classification.</title>
        <authorList>
            <person name="Goeker M."/>
        </authorList>
    </citation>
    <scope>NUCLEOTIDE SEQUENCE [LARGE SCALE GENOMIC DNA]</scope>
    <source>
        <strain evidence="5 6">DSM 4134</strain>
    </source>
</reference>
<dbReference type="InterPro" id="IPR029063">
    <property type="entry name" value="SAM-dependent_MTases_sf"/>
</dbReference>
<dbReference type="SUPFAM" id="SSF53335">
    <property type="entry name" value="S-adenosyl-L-methionine-dependent methyltransferases"/>
    <property type="match status" value="1"/>
</dbReference>
<dbReference type="OrthoDB" id="9778208at2"/>
<proteinExistence type="predicted"/>
<evidence type="ECO:0000256" key="4">
    <source>
        <dbReference type="ARBA" id="ARBA00022691"/>
    </source>
</evidence>
<evidence type="ECO:0000256" key="1">
    <source>
        <dbReference type="ARBA" id="ARBA00022553"/>
    </source>
</evidence>
<keyword evidence="6" id="KW-1185">Reference proteome</keyword>
<keyword evidence="4" id="KW-0949">S-adenosyl-L-methionine</keyword>
<name>A0A3D9L417_MARFU</name>
<dbReference type="RefSeq" id="WP_115868535.1">
    <property type="nucleotide sequence ID" value="NZ_QREG01000011.1"/>
</dbReference>
<dbReference type="CDD" id="cd02440">
    <property type="entry name" value="AdoMet_MTases"/>
    <property type="match status" value="1"/>
</dbReference>
<dbReference type="Pfam" id="PF05724">
    <property type="entry name" value="TPMT"/>
    <property type="match status" value="1"/>
</dbReference>
<organism evidence="5 6">
    <name type="scientific">Marinoscillum furvescens DSM 4134</name>
    <dbReference type="NCBI Taxonomy" id="1122208"/>
    <lineage>
        <taxon>Bacteria</taxon>
        <taxon>Pseudomonadati</taxon>
        <taxon>Bacteroidota</taxon>
        <taxon>Cytophagia</taxon>
        <taxon>Cytophagales</taxon>
        <taxon>Reichenbachiellaceae</taxon>
        <taxon>Marinoscillum</taxon>
    </lineage>
</organism>
<sequence>MTPLTKLQLDQDYWDDRYNTGNISWDVGKITTPIKEYINQLTDKSLKILIPGAGNAYEAVYLFNYGFKNSFVLDISAEAIVSLKERVPWYPSDHIFHQDFFDHEGSYDLIIEQTFFCAIDPELRTEYANKMHQLLVPGGKLVGLLWNDVMCEDSPPYGGSKEEYLSLFEPYFQVKVMSGAYNSISPRAGRELFINLVKK</sequence>